<evidence type="ECO:0000256" key="2">
    <source>
        <dbReference type="ARBA" id="ARBA00048461"/>
    </source>
</evidence>
<protein>
    <submittedName>
        <fullName evidence="3">Uncharacterized protein</fullName>
    </submittedName>
</protein>
<accession>A0AAF0EMK6</accession>
<dbReference type="Proteomes" id="UP001213623">
    <property type="component" value="Chromosome 4"/>
</dbReference>
<comment type="catalytic activity">
    <reaction evidence="1">
        <text>a diacylglycerol + H2O = a monoacylglycerol + a fatty acid + H(+)</text>
        <dbReference type="Rhea" id="RHEA:32731"/>
        <dbReference type="ChEBI" id="CHEBI:15377"/>
        <dbReference type="ChEBI" id="CHEBI:15378"/>
        <dbReference type="ChEBI" id="CHEBI:17408"/>
        <dbReference type="ChEBI" id="CHEBI:18035"/>
        <dbReference type="ChEBI" id="CHEBI:28868"/>
    </reaction>
</comment>
<dbReference type="InterPro" id="IPR029058">
    <property type="entry name" value="AB_hydrolase_fold"/>
</dbReference>
<evidence type="ECO:0000256" key="1">
    <source>
        <dbReference type="ARBA" id="ARBA00047591"/>
    </source>
</evidence>
<dbReference type="PANTHER" id="PTHR35560">
    <property type="entry name" value="BLL0132 PROTEIN"/>
    <property type="match status" value="1"/>
</dbReference>
<keyword evidence="4" id="KW-1185">Reference proteome</keyword>
<dbReference type="PANTHER" id="PTHR35560:SF3">
    <property type="entry name" value="PEPTIDASE S9 PROLYL OLIGOPEPTIDASE CATALYTIC DOMAIN-CONTAINING PROTEIN"/>
    <property type="match status" value="1"/>
</dbReference>
<organism evidence="3 4">
    <name type="scientific">Malassezia nana</name>
    <dbReference type="NCBI Taxonomy" id="180528"/>
    <lineage>
        <taxon>Eukaryota</taxon>
        <taxon>Fungi</taxon>
        <taxon>Dikarya</taxon>
        <taxon>Basidiomycota</taxon>
        <taxon>Ustilaginomycotina</taxon>
        <taxon>Malasseziomycetes</taxon>
        <taxon>Malasseziales</taxon>
        <taxon>Malasseziaceae</taxon>
        <taxon>Malassezia</taxon>
    </lineage>
</organism>
<reference evidence="3" key="1">
    <citation type="submission" date="2023-03" db="EMBL/GenBank/DDBJ databases">
        <title>Mating type loci evolution in Malassezia.</title>
        <authorList>
            <person name="Coelho M.A."/>
        </authorList>
    </citation>
    <scope>NUCLEOTIDE SEQUENCE</scope>
    <source>
        <strain evidence="3">CBS 9557</strain>
    </source>
</reference>
<gene>
    <name evidence="3" type="ORF">MNAN1_002310</name>
</gene>
<dbReference type="SUPFAM" id="SSF53474">
    <property type="entry name" value="alpha/beta-Hydrolases"/>
    <property type="match status" value="1"/>
</dbReference>
<name>A0AAF0EMK6_9BASI</name>
<dbReference type="Gene3D" id="3.40.50.1820">
    <property type="entry name" value="alpha/beta hydrolase"/>
    <property type="match status" value="1"/>
</dbReference>
<proteinExistence type="predicted"/>
<dbReference type="AlphaFoldDB" id="A0AAF0EMK6"/>
<evidence type="ECO:0000313" key="4">
    <source>
        <dbReference type="Proteomes" id="UP001213623"/>
    </source>
</evidence>
<sequence length="428" mass="48061">MGLCNILHKRPSNLQLLRGETVQHEKVRCLEAQASTAEQYYVAELGRQDPVGAAKEVLKFDGIFDPNEGLWYSNDLVSGTGDDSQVPWARGAWFNPNPFALGFYVSGYFSVPQEFGNFVLNRSAVFSRQGDAEAIAPFYTTKSYHAKKIERAVIVLAGQWRDSWEYINLMDNAYNVAQKYEELNVKKDTVLSLSPMFFNQMDRGRGSVKDKEISFEDAGWSSGGTVREPSAFKNLSSFDVLDYLVDMVMNKSRFPNLKTVVIAGHSMGGQMALHYAVGKKPMPYDDRIRYWVGDPGAYTYMSSSRPFSTKNCDTFDDWPYSVRNVSTMPSYVQGHAGINGSNLVKLFRSRNIHFAIAENDNGAGVESCEAATQGPNRIARGSEWIIAQGNSSEGWPSHHTVDYMPEISHQDYPAMAYYFSLKHIFSDN</sequence>
<comment type="catalytic activity">
    <reaction evidence="2">
        <text>a monoacylglycerol + H2O = glycerol + a fatty acid + H(+)</text>
        <dbReference type="Rhea" id="RHEA:15245"/>
        <dbReference type="ChEBI" id="CHEBI:15377"/>
        <dbReference type="ChEBI" id="CHEBI:15378"/>
        <dbReference type="ChEBI" id="CHEBI:17408"/>
        <dbReference type="ChEBI" id="CHEBI:17754"/>
        <dbReference type="ChEBI" id="CHEBI:28868"/>
    </reaction>
</comment>
<evidence type="ECO:0000313" key="3">
    <source>
        <dbReference type="EMBL" id="WFD27314.1"/>
    </source>
</evidence>
<dbReference type="EMBL" id="CP119895">
    <property type="protein sequence ID" value="WFD27314.1"/>
    <property type="molecule type" value="Genomic_DNA"/>
</dbReference>